<dbReference type="PANTHER" id="PTHR38474">
    <property type="entry name" value="SLR0299 PROTEIN"/>
    <property type="match status" value="1"/>
</dbReference>
<dbReference type="EMBL" id="CP081495">
    <property type="protein sequence ID" value="UYW01104.1"/>
    <property type="molecule type" value="Genomic_DNA"/>
</dbReference>
<dbReference type="RefSeq" id="WP_264433501.1">
    <property type="nucleotide sequence ID" value="NZ_CP081495.1"/>
</dbReference>
<accession>A0ABY6M0A5</accession>
<evidence type="ECO:0000313" key="1">
    <source>
        <dbReference type="EMBL" id="UYW01104.1"/>
    </source>
</evidence>
<dbReference type="SMART" id="SM01059">
    <property type="entry name" value="CAT"/>
    <property type="match status" value="1"/>
</dbReference>
<protein>
    <submittedName>
        <fullName evidence="1">Chloramphenicol acetyltransferase</fullName>
    </submittedName>
</protein>
<dbReference type="PIRSF" id="PIRSF000440">
    <property type="entry name" value="CAT"/>
    <property type="match status" value="1"/>
</dbReference>
<dbReference type="InterPro" id="IPR001707">
    <property type="entry name" value="Cmp_AcTrfase"/>
</dbReference>
<gene>
    <name evidence="1" type="ORF">K5I29_11570</name>
</gene>
<reference evidence="1" key="1">
    <citation type="submission" date="2021-08" db="EMBL/GenBank/DDBJ databases">
        <title>Flavobacterium sp. strain CC-SYL302.</title>
        <authorList>
            <person name="Lin S.-Y."/>
            <person name="Lee T.-H."/>
            <person name="Young C.-C."/>
        </authorList>
    </citation>
    <scope>NUCLEOTIDE SEQUENCE</scope>
    <source>
        <strain evidence="1">CC-SYL302</strain>
    </source>
</reference>
<dbReference type="PANTHER" id="PTHR38474:SF1">
    <property type="entry name" value="SLR0299 PROTEIN"/>
    <property type="match status" value="1"/>
</dbReference>
<dbReference type="Pfam" id="PF00302">
    <property type="entry name" value="CAT"/>
    <property type="match status" value="1"/>
</dbReference>
<dbReference type="SUPFAM" id="SSF52777">
    <property type="entry name" value="CoA-dependent acyltransferases"/>
    <property type="match status" value="1"/>
</dbReference>
<name>A0ABY6M0A5_9FLAO</name>
<dbReference type="InterPro" id="IPR023213">
    <property type="entry name" value="CAT-like_dom_sf"/>
</dbReference>
<sequence length="207" mass="23822">MKEIDLANWNRKEHFEFFSAMNEPFFGLVQNLDATIAYKHCKTNGIAFFAYYLHCALQAINAVENLRYRIVDGKPVVFDSIDASTTIMRDDKTFGFSFIKYDSNFTTFKQIVVDEVARVQQTPGLFTRNDFKENLIHFSAIPWVNFTSLSHARSFTHPDSCPKVSIGKLVENNGRYEFAVAVHAHHGLADGYHLGLFFEEFQKMLDK</sequence>
<keyword evidence="2" id="KW-1185">Reference proteome</keyword>
<proteinExistence type="predicted"/>
<organism evidence="1 2">
    <name type="scientific">Flavobacterium agricola</name>
    <dbReference type="NCBI Taxonomy" id="2870839"/>
    <lineage>
        <taxon>Bacteria</taxon>
        <taxon>Pseudomonadati</taxon>
        <taxon>Bacteroidota</taxon>
        <taxon>Flavobacteriia</taxon>
        <taxon>Flavobacteriales</taxon>
        <taxon>Flavobacteriaceae</taxon>
        <taxon>Flavobacterium</taxon>
    </lineage>
</organism>
<dbReference type="Gene3D" id="3.30.559.10">
    <property type="entry name" value="Chloramphenicol acetyltransferase-like domain"/>
    <property type="match status" value="1"/>
</dbReference>
<dbReference type="Proteomes" id="UP001163328">
    <property type="component" value="Chromosome"/>
</dbReference>
<evidence type="ECO:0000313" key="2">
    <source>
        <dbReference type="Proteomes" id="UP001163328"/>
    </source>
</evidence>